<keyword evidence="3" id="KW-1185">Reference proteome</keyword>
<accession>A0A9D4FJK2</accession>
<reference evidence="2" key="2">
    <citation type="submission" date="2020-11" db="EMBL/GenBank/DDBJ databases">
        <authorList>
            <person name="McCartney M.A."/>
            <person name="Auch B."/>
            <person name="Kono T."/>
            <person name="Mallez S."/>
            <person name="Becker A."/>
            <person name="Gohl D.M."/>
            <person name="Silverstein K.A.T."/>
            <person name="Koren S."/>
            <person name="Bechman K.B."/>
            <person name="Herman A."/>
            <person name="Abrahante J.E."/>
            <person name="Garbe J."/>
        </authorList>
    </citation>
    <scope>NUCLEOTIDE SEQUENCE</scope>
    <source>
        <strain evidence="2">Duluth1</strain>
        <tissue evidence="2">Whole animal</tissue>
    </source>
</reference>
<proteinExistence type="predicted"/>
<evidence type="ECO:0000313" key="2">
    <source>
        <dbReference type="EMBL" id="KAH3798854.1"/>
    </source>
</evidence>
<evidence type="ECO:0000313" key="3">
    <source>
        <dbReference type="Proteomes" id="UP000828390"/>
    </source>
</evidence>
<reference evidence="2" key="1">
    <citation type="journal article" date="2019" name="bioRxiv">
        <title>The Genome of the Zebra Mussel, Dreissena polymorpha: A Resource for Invasive Species Research.</title>
        <authorList>
            <person name="McCartney M.A."/>
            <person name="Auch B."/>
            <person name="Kono T."/>
            <person name="Mallez S."/>
            <person name="Zhang Y."/>
            <person name="Obille A."/>
            <person name="Becker A."/>
            <person name="Abrahante J.E."/>
            <person name="Garbe J."/>
            <person name="Badalamenti J.P."/>
            <person name="Herman A."/>
            <person name="Mangelson H."/>
            <person name="Liachko I."/>
            <person name="Sullivan S."/>
            <person name="Sone E.D."/>
            <person name="Koren S."/>
            <person name="Silverstein K.A.T."/>
            <person name="Beckman K.B."/>
            <person name="Gohl D.M."/>
        </authorList>
    </citation>
    <scope>NUCLEOTIDE SEQUENCE</scope>
    <source>
        <strain evidence="2">Duluth1</strain>
        <tissue evidence="2">Whole animal</tissue>
    </source>
</reference>
<protein>
    <submittedName>
        <fullName evidence="2">Uncharacterized protein</fullName>
    </submittedName>
</protein>
<organism evidence="2 3">
    <name type="scientific">Dreissena polymorpha</name>
    <name type="common">Zebra mussel</name>
    <name type="synonym">Mytilus polymorpha</name>
    <dbReference type="NCBI Taxonomy" id="45954"/>
    <lineage>
        <taxon>Eukaryota</taxon>
        <taxon>Metazoa</taxon>
        <taxon>Spiralia</taxon>
        <taxon>Lophotrochozoa</taxon>
        <taxon>Mollusca</taxon>
        <taxon>Bivalvia</taxon>
        <taxon>Autobranchia</taxon>
        <taxon>Heteroconchia</taxon>
        <taxon>Euheterodonta</taxon>
        <taxon>Imparidentia</taxon>
        <taxon>Neoheterodontei</taxon>
        <taxon>Myida</taxon>
        <taxon>Dreissenoidea</taxon>
        <taxon>Dreissenidae</taxon>
        <taxon>Dreissena</taxon>
    </lineage>
</organism>
<sequence>MAEASGESNEMLLKRRNATRSKATVLRFAEGDHNDRRRSGFASEIEIGDIVRTSCLFYTSGETISPSACLSSLESRQRPTSEVSIESSSSYMSIRCECYMEDSDMESSCHSSVGYVICRGENFMSDSENEQSSMFTSSMVSDSTVTDSSDSGGSSASISSTMISGYSSAESTFIFDPKNSNCLSQNKEELSCTKCGHVRKVTTNPLFKNVFNLPPRNITFPCDFKDLLQLQFRPSITDAYPTRCVDALANGSEITMRNDRMQLVDKTNVHEMSEIAGIVAADLATVLRLNHSVAEGLHIQTKERISGIGDDQRLCELKTYQDDLRQICADRTHPKELLRNTHEDGNKQPKDLLCVKSDNIYYSEDPPPETLLPGVPEDESVNITKTNLQSGATCRRLYSVYDNVQRCYICGKCDKNNYNCSNINSNSGSKTSVEYFCKKSNRYFCSLCEQEHKTRIPDCVIIAREQ</sequence>
<name>A0A9D4FJK2_DREPO</name>
<feature type="compositionally biased region" description="Low complexity" evidence="1">
    <location>
        <begin position="132"/>
        <end position="156"/>
    </location>
</feature>
<dbReference type="Proteomes" id="UP000828390">
    <property type="component" value="Unassembled WGS sequence"/>
</dbReference>
<dbReference type="EMBL" id="JAIWYP010000007">
    <property type="protein sequence ID" value="KAH3798854.1"/>
    <property type="molecule type" value="Genomic_DNA"/>
</dbReference>
<gene>
    <name evidence="2" type="ORF">DPMN_152457</name>
</gene>
<dbReference type="AlphaFoldDB" id="A0A9D4FJK2"/>
<evidence type="ECO:0000256" key="1">
    <source>
        <dbReference type="SAM" id="MobiDB-lite"/>
    </source>
</evidence>
<feature type="region of interest" description="Disordered" evidence="1">
    <location>
        <begin position="129"/>
        <end position="156"/>
    </location>
</feature>
<comment type="caution">
    <text evidence="2">The sequence shown here is derived from an EMBL/GenBank/DDBJ whole genome shotgun (WGS) entry which is preliminary data.</text>
</comment>